<evidence type="ECO:0000259" key="7">
    <source>
        <dbReference type="PROSITE" id="PS50850"/>
    </source>
</evidence>
<feature type="transmembrane region" description="Helical" evidence="6">
    <location>
        <begin position="48"/>
        <end position="67"/>
    </location>
</feature>
<keyword evidence="2" id="KW-0813">Transport</keyword>
<feature type="transmembrane region" description="Helical" evidence="6">
    <location>
        <begin position="144"/>
        <end position="165"/>
    </location>
</feature>
<dbReference type="PANTHER" id="PTHR12778">
    <property type="entry name" value="SOLUTE CARRIER FAMILY 33 ACETYL-COA TRANSPORTER -RELATED"/>
    <property type="match status" value="1"/>
</dbReference>
<dbReference type="Pfam" id="PF07690">
    <property type="entry name" value="MFS_1"/>
    <property type="match status" value="1"/>
</dbReference>
<keyword evidence="9" id="KW-1185">Reference proteome</keyword>
<dbReference type="GO" id="GO:0016020">
    <property type="term" value="C:membrane"/>
    <property type="evidence" value="ECO:0007669"/>
    <property type="project" value="UniProtKB-SubCell"/>
</dbReference>
<dbReference type="EMBL" id="SMGJ01000001">
    <property type="protein sequence ID" value="TCK71181.1"/>
    <property type="molecule type" value="Genomic_DNA"/>
</dbReference>
<protein>
    <submittedName>
        <fullName evidence="8">Putative MFS family arabinose efflux permease</fullName>
    </submittedName>
</protein>
<feature type="transmembrane region" description="Helical" evidence="6">
    <location>
        <begin position="324"/>
        <end position="345"/>
    </location>
</feature>
<feature type="transmembrane region" description="Helical" evidence="6">
    <location>
        <begin position="351"/>
        <end position="374"/>
    </location>
</feature>
<organism evidence="8 9">
    <name type="scientific">Lonepinella koalarum</name>
    <dbReference type="NCBI Taxonomy" id="53417"/>
    <lineage>
        <taxon>Bacteria</taxon>
        <taxon>Pseudomonadati</taxon>
        <taxon>Pseudomonadota</taxon>
        <taxon>Gammaproteobacteria</taxon>
        <taxon>Pasteurellales</taxon>
        <taxon>Pasteurellaceae</taxon>
        <taxon>Lonepinella</taxon>
    </lineage>
</organism>
<evidence type="ECO:0000313" key="8">
    <source>
        <dbReference type="EMBL" id="TCK71181.1"/>
    </source>
</evidence>
<dbReference type="SUPFAM" id="SSF103473">
    <property type="entry name" value="MFS general substrate transporter"/>
    <property type="match status" value="1"/>
</dbReference>
<evidence type="ECO:0000313" key="9">
    <source>
        <dbReference type="Proteomes" id="UP000295496"/>
    </source>
</evidence>
<dbReference type="InterPro" id="IPR036259">
    <property type="entry name" value="MFS_trans_sf"/>
</dbReference>
<evidence type="ECO:0000256" key="1">
    <source>
        <dbReference type="ARBA" id="ARBA00004141"/>
    </source>
</evidence>
<dbReference type="GO" id="GO:0022857">
    <property type="term" value="F:transmembrane transporter activity"/>
    <property type="evidence" value="ECO:0007669"/>
    <property type="project" value="InterPro"/>
</dbReference>
<name>A0A4V2PUP5_9PAST</name>
<dbReference type="AlphaFoldDB" id="A0A4V2PUP5"/>
<gene>
    <name evidence="8" type="ORF">EV692_0245</name>
</gene>
<feature type="transmembrane region" description="Helical" evidence="6">
    <location>
        <begin position="294"/>
        <end position="315"/>
    </location>
</feature>
<comment type="subcellular location">
    <subcellularLocation>
        <location evidence="1">Membrane</location>
        <topology evidence="1">Multi-pass membrane protein</topology>
    </subcellularLocation>
</comment>
<dbReference type="Proteomes" id="UP000295496">
    <property type="component" value="Unassembled WGS sequence"/>
</dbReference>
<dbReference type="InterPro" id="IPR004752">
    <property type="entry name" value="AmpG_permease/AT-1"/>
</dbReference>
<comment type="caution">
    <text evidence="8">The sequence shown here is derived from an EMBL/GenBank/DDBJ whole genome shotgun (WGS) entry which is preliminary data.</text>
</comment>
<feature type="transmembrane region" description="Helical" evidence="6">
    <location>
        <begin position="386"/>
        <end position="406"/>
    </location>
</feature>
<feature type="transmembrane region" description="Helical" evidence="6">
    <location>
        <begin position="186"/>
        <end position="207"/>
    </location>
</feature>
<dbReference type="InterPro" id="IPR020846">
    <property type="entry name" value="MFS_dom"/>
</dbReference>
<feature type="transmembrane region" description="Helical" evidence="6">
    <location>
        <begin position="87"/>
        <end position="105"/>
    </location>
</feature>
<keyword evidence="3 6" id="KW-0812">Transmembrane</keyword>
<evidence type="ECO:0000256" key="4">
    <source>
        <dbReference type="ARBA" id="ARBA00022989"/>
    </source>
</evidence>
<accession>A0A4V2PUP5</accession>
<dbReference type="Gene3D" id="1.20.1250.20">
    <property type="entry name" value="MFS general substrate transporter like domains"/>
    <property type="match status" value="2"/>
</dbReference>
<feature type="transmembrane region" description="Helical" evidence="6">
    <location>
        <begin position="412"/>
        <end position="431"/>
    </location>
</feature>
<proteinExistence type="predicted"/>
<feature type="transmembrane region" description="Helical" evidence="6">
    <location>
        <begin position="213"/>
        <end position="231"/>
    </location>
</feature>
<reference evidence="8 9" key="1">
    <citation type="submission" date="2019-03" db="EMBL/GenBank/DDBJ databases">
        <title>Genomic Encyclopedia of Type Strains, Phase IV (KMG-IV): sequencing the most valuable type-strain genomes for metagenomic binning, comparative biology and taxonomic classification.</title>
        <authorList>
            <person name="Goeker M."/>
        </authorList>
    </citation>
    <scope>NUCLEOTIDE SEQUENCE [LARGE SCALE GENOMIC DNA]</scope>
    <source>
        <strain evidence="8 9">DSM 10053</strain>
    </source>
</reference>
<dbReference type="PROSITE" id="PS50850">
    <property type="entry name" value="MFS"/>
    <property type="match status" value="1"/>
</dbReference>
<feature type="transmembrane region" description="Helical" evidence="6">
    <location>
        <begin position="117"/>
        <end position="138"/>
    </location>
</feature>
<dbReference type="InterPro" id="IPR011701">
    <property type="entry name" value="MFS"/>
</dbReference>
<evidence type="ECO:0000256" key="3">
    <source>
        <dbReference type="ARBA" id="ARBA00022692"/>
    </source>
</evidence>
<evidence type="ECO:0000256" key="6">
    <source>
        <dbReference type="SAM" id="Phobius"/>
    </source>
</evidence>
<keyword evidence="5 6" id="KW-0472">Membrane</keyword>
<sequence>MQKSPDNVQFMHFYLTKAQSIMRTIAIMLFMEGTMNTPNSEIEIIPRFILLATAVSYIALGMLLGFTQGGLAPILRSLGVSLAELRWVYVIYLPFGLAFLWSPMIDAWRLPWLGRRSGWIVSSQLLATVAMLMVSFLSPSTGNWVMLMLLGLVATFAAATADVALDALNVDLLPEKNRAMAAGLKMGGLALGTLIGGGALVAFYPQIGWHGTFGVIAACTACSCLPILALVSKERRLFPQSLPQGVQFLHLWRDTVLRQRLLRLSLLVCTLLALFNFNRLLLVDMGVSLERIGTLLGTTGPFANALAALIATLLLHRLSIKQTAWLSIAVCLVGSVIVWLGAFYANSNTVIIGSITVTATAAGLYVVLGSLILAWAKGTQAATDYALLYGVGRFIGTFALIGLPALIQSIGWNIFLAFAILAFAISALWFMRIVDAGV</sequence>
<keyword evidence="4 6" id="KW-1133">Transmembrane helix</keyword>
<feature type="domain" description="Major facilitator superfamily (MFS) profile" evidence="7">
    <location>
        <begin position="49"/>
        <end position="437"/>
    </location>
</feature>
<evidence type="ECO:0000256" key="5">
    <source>
        <dbReference type="ARBA" id="ARBA00023136"/>
    </source>
</evidence>
<feature type="transmembrane region" description="Helical" evidence="6">
    <location>
        <begin position="261"/>
        <end position="282"/>
    </location>
</feature>
<dbReference type="PANTHER" id="PTHR12778:SF10">
    <property type="entry name" value="MAJOR FACILITATOR SUPERFAMILY DOMAIN-CONTAINING PROTEIN 3"/>
    <property type="match status" value="1"/>
</dbReference>
<evidence type="ECO:0000256" key="2">
    <source>
        <dbReference type="ARBA" id="ARBA00022448"/>
    </source>
</evidence>